<gene>
    <name evidence="2" type="ORF">DFR67_11575</name>
</gene>
<feature type="transmembrane region" description="Helical" evidence="1">
    <location>
        <begin position="67"/>
        <end position="85"/>
    </location>
</feature>
<evidence type="ECO:0000313" key="2">
    <source>
        <dbReference type="EMBL" id="PYE13750.1"/>
    </source>
</evidence>
<keyword evidence="1" id="KW-1133">Transmembrane helix</keyword>
<evidence type="ECO:0000313" key="3">
    <source>
        <dbReference type="Proteomes" id="UP000247591"/>
    </source>
</evidence>
<dbReference type="RefSeq" id="WP_110471779.1">
    <property type="nucleotide sequence ID" value="NZ_QJSP01000015.1"/>
</dbReference>
<feature type="transmembrane region" description="Helical" evidence="1">
    <location>
        <begin position="97"/>
        <end position="119"/>
    </location>
</feature>
<organism evidence="2 3">
    <name type="scientific">Williamsia limnetica</name>
    <dbReference type="NCBI Taxonomy" id="882452"/>
    <lineage>
        <taxon>Bacteria</taxon>
        <taxon>Bacillati</taxon>
        <taxon>Actinomycetota</taxon>
        <taxon>Actinomycetes</taxon>
        <taxon>Mycobacteriales</taxon>
        <taxon>Nocardiaceae</taxon>
        <taxon>Williamsia</taxon>
    </lineage>
</organism>
<dbReference type="Proteomes" id="UP000247591">
    <property type="component" value="Unassembled WGS sequence"/>
</dbReference>
<dbReference type="OrthoDB" id="3699727at2"/>
<dbReference type="EMBL" id="QJSP01000015">
    <property type="protein sequence ID" value="PYE13750.1"/>
    <property type="molecule type" value="Genomic_DNA"/>
</dbReference>
<evidence type="ECO:0008006" key="4">
    <source>
        <dbReference type="Google" id="ProtNLM"/>
    </source>
</evidence>
<accession>A0A318RCB8</accession>
<keyword evidence="1" id="KW-0472">Membrane</keyword>
<feature type="transmembrane region" description="Helical" evidence="1">
    <location>
        <begin position="36"/>
        <end position="55"/>
    </location>
</feature>
<feature type="transmembrane region" description="Helical" evidence="1">
    <location>
        <begin position="9"/>
        <end position="30"/>
    </location>
</feature>
<proteinExistence type="predicted"/>
<sequence length="132" mass="13574">MQSEMMRKILLGFLWIDGFLVGILGVAFLQLSLGSVAFPISALAAGLANYVLLWFSATLTAGPAKFGALVAFAVAFFVSAAGGPGGDAVIPQDWRSFLLLGLGIAAPMFAGYAGLLPAVETAPARPTKGGRE</sequence>
<name>A0A318RCB8_WILLI</name>
<comment type="caution">
    <text evidence="2">The sequence shown here is derived from an EMBL/GenBank/DDBJ whole genome shotgun (WGS) entry which is preliminary data.</text>
</comment>
<evidence type="ECO:0000256" key="1">
    <source>
        <dbReference type="SAM" id="Phobius"/>
    </source>
</evidence>
<reference evidence="2 3" key="1">
    <citation type="submission" date="2018-06" db="EMBL/GenBank/DDBJ databases">
        <title>Genomic Encyclopedia of Type Strains, Phase IV (KMG-IV): sequencing the most valuable type-strain genomes for metagenomic binning, comparative biology and taxonomic classification.</title>
        <authorList>
            <person name="Goeker M."/>
        </authorList>
    </citation>
    <scope>NUCLEOTIDE SEQUENCE [LARGE SCALE GENOMIC DNA]</scope>
    <source>
        <strain evidence="2 3">DSM 45521</strain>
    </source>
</reference>
<protein>
    <recommendedName>
        <fullName evidence="4">Facilitated glucose transporter</fullName>
    </recommendedName>
</protein>
<keyword evidence="1" id="KW-0812">Transmembrane</keyword>
<dbReference type="AlphaFoldDB" id="A0A318RCB8"/>
<keyword evidence="3" id="KW-1185">Reference proteome</keyword>